<dbReference type="Pfam" id="PF03796">
    <property type="entry name" value="DnaB_C"/>
    <property type="match status" value="1"/>
</dbReference>
<evidence type="ECO:0000259" key="13">
    <source>
        <dbReference type="PROSITE" id="PS51199"/>
    </source>
</evidence>
<evidence type="ECO:0000256" key="6">
    <source>
        <dbReference type="ARBA" id="ARBA00022806"/>
    </source>
</evidence>
<feature type="domain" description="SF4 helicase" evidence="13">
    <location>
        <begin position="197"/>
        <end position="466"/>
    </location>
</feature>
<dbReference type="AlphaFoldDB" id="A0AAT9GWQ7"/>
<keyword evidence="2 12" id="KW-0639">Primosome</keyword>
<keyword evidence="4 12" id="KW-0547">Nucleotide-binding</keyword>
<evidence type="ECO:0000256" key="3">
    <source>
        <dbReference type="ARBA" id="ARBA00022705"/>
    </source>
</evidence>
<evidence type="ECO:0000313" key="14">
    <source>
        <dbReference type="EMBL" id="BFM41679.1"/>
    </source>
</evidence>
<dbReference type="GO" id="GO:0005524">
    <property type="term" value="F:ATP binding"/>
    <property type="evidence" value="ECO:0007669"/>
    <property type="project" value="UniProtKB-UniRule"/>
</dbReference>
<evidence type="ECO:0000256" key="7">
    <source>
        <dbReference type="ARBA" id="ARBA00022840"/>
    </source>
</evidence>
<keyword evidence="8 12" id="KW-0238">DNA-binding</keyword>
<evidence type="ECO:0000256" key="12">
    <source>
        <dbReference type="RuleBase" id="RU362085"/>
    </source>
</evidence>
<evidence type="ECO:0000256" key="5">
    <source>
        <dbReference type="ARBA" id="ARBA00022801"/>
    </source>
</evidence>
<dbReference type="RefSeq" id="WP_369616933.1">
    <property type="nucleotide sequence ID" value="NZ_AP031573.1"/>
</dbReference>
<evidence type="ECO:0000256" key="11">
    <source>
        <dbReference type="NCBIfam" id="TIGR00665"/>
    </source>
</evidence>
<dbReference type="InterPro" id="IPR007694">
    <property type="entry name" value="DNA_helicase_DnaB-like_C"/>
</dbReference>
<evidence type="ECO:0000256" key="1">
    <source>
        <dbReference type="ARBA" id="ARBA00008428"/>
    </source>
</evidence>
<proteinExistence type="inferred from homology"/>
<dbReference type="SUPFAM" id="SSF48024">
    <property type="entry name" value="N-terminal domain of DnaB helicase"/>
    <property type="match status" value="1"/>
</dbReference>
<keyword evidence="5 12" id="KW-0378">Hydrolase</keyword>
<keyword evidence="7 12" id="KW-0067">ATP-binding</keyword>
<dbReference type="EC" id="5.6.2.3" evidence="11 12"/>
<evidence type="ECO:0000256" key="10">
    <source>
        <dbReference type="ARBA" id="ARBA00048954"/>
    </source>
</evidence>
<evidence type="ECO:0000256" key="2">
    <source>
        <dbReference type="ARBA" id="ARBA00022515"/>
    </source>
</evidence>
<dbReference type="InterPro" id="IPR016136">
    <property type="entry name" value="DNA_helicase_N/primase_C"/>
</dbReference>
<dbReference type="PANTHER" id="PTHR30153">
    <property type="entry name" value="REPLICATIVE DNA HELICASE DNAB"/>
    <property type="match status" value="1"/>
</dbReference>
<dbReference type="CDD" id="cd00984">
    <property type="entry name" value="DnaB_C"/>
    <property type="match status" value="1"/>
</dbReference>
<dbReference type="GO" id="GO:0016787">
    <property type="term" value="F:hydrolase activity"/>
    <property type="evidence" value="ECO:0007669"/>
    <property type="project" value="UniProtKB-KW"/>
</dbReference>
<dbReference type="NCBIfam" id="TIGR00665">
    <property type="entry name" value="DnaB"/>
    <property type="match status" value="1"/>
</dbReference>
<dbReference type="InterPro" id="IPR007693">
    <property type="entry name" value="DNA_helicase_DnaB-like_N"/>
</dbReference>
<evidence type="ECO:0000256" key="8">
    <source>
        <dbReference type="ARBA" id="ARBA00023125"/>
    </source>
</evidence>
<dbReference type="Pfam" id="PF00772">
    <property type="entry name" value="DnaB"/>
    <property type="match status" value="1"/>
</dbReference>
<organism evidence="14">
    <name type="scientific">Flavobacterium sp. CFS9</name>
    <dbReference type="NCBI Taxonomy" id="3143118"/>
    <lineage>
        <taxon>Bacteria</taxon>
        <taxon>Pseudomonadati</taxon>
        <taxon>Bacteroidota</taxon>
        <taxon>Flavobacteriia</taxon>
        <taxon>Flavobacteriales</taxon>
        <taxon>Flavobacteriaceae</taxon>
        <taxon>Flavobacterium</taxon>
    </lineage>
</organism>
<dbReference type="GO" id="GO:0006269">
    <property type="term" value="P:DNA replication, synthesis of primer"/>
    <property type="evidence" value="ECO:0007669"/>
    <property type="project" value="UniProtKB-UniRule"/>
</dbReference>
<dbReference type="InterPro" id="IPR027417">
    <property type="entry name" value="P-loop_NTPase"/>
</dbReference>
<dbReference type="Gene3D" id="3.40.50.300">
    <property type="entry name" value="P-loop containing nucleotide triphosphate hydrolases"/>
    <property type="match status" value="1"/>
</dbReference>
<keyword evidence="3 12" id="KW-0235">DNA replication</keyword>
<dbReference type="GO" id="GO:0043139">
    <property type="term" value="F:5'-3' DNA helicase activity"/>
    <property type="evidence" value="ECO:0007669"/>
    <property type="project" value="UniProtKB-EC"/>
</dbReference>
<reference evidence="14" key="1">
    <citation type="submission" date="2024-05" db="EMBL/GenBank/DDBJ databases">
        <title>Whole-Genome Sequence of CFS9, a Potential Fish Probiotic Isolated from the Body Surface of Silurus asotus.</title>
        <authorList>
            <person name="Kojima M."/>
            <person name="Tobioka K."/>
            <person name="Yokota K."/>
            <person name="Nakatani H."/>
            <person name="Hori K."/>
            <person name="Tamaru Y."/>
            <person name="Okazaki F."/>
        </authorList>
    </citation>
    <scope>NUCLEOTIDE SEQUENCE</scope>
    <source>
        <strain evidence="14">CFS9</strain>
    </source>
</reference>
<sequence length="507" mass="56469">MNTEKKYKVNPVQLTKIISLEKGKLPPQAIDLEEAILGALMVDVRGIDELLQVFNNSEVFYKDSHKVIFEAIIELSETSQPIDLLTVSSQLKKKKSLDIAGGDYYLIGLTQKIASSAHIEYHARVVLQMYMKRKAIEVASSIIELAYDSDSDVFQLFDYMDVETSKVNEIVDKGRSEMTYADALNAAVDRVKMLTDSDSSLTGVDTGFKKLNKHFGGWQPTDFIVVGARPGMGKTAFVTNTMLGAAKSGSAVGFISLEMSTEQLATRTIANESNFHLNQLTKTGFEKAEYFQGLLKTVNELRGLPIFIDDRPALTIGEIKRKARLYKRKHDIKMLIVDYIQLAGSDGSEDIRIRVGKISNGLKAIAKELGITVIGLAQLSREVEKTAYKRPALHHLKESGDIEQDADAVCFIYRSAYYGLEVDDEVLDIDCNTEFIVAKYRHGGVGTIGLYYDENKTKFSDGKIQDDSVEECVSGVQDIPKTMPNEAFYSIEDLSSNNDYDDNDNPF</sequence>
<dbReference type="EMBL" id="AP031573">
    <property type="protein sequence ID" value="BFM41679.1"/>
    <property type="molecule type" value="Genomic_DNA"/>
</dbReference>
<dbReference type="PANTHER" id="PTHR30153:SF2">
    <property type="entry name" value="REPLICATIVE DNA HELICASE"/>
    <property type="match status" value="1"/>
</dbReference>
<comment type="similarity">
    <text evidence="1 12">Belongs to the helicase family. DnaB subfamily.</text>
</comment>
<evidence type="ECO:0000256" key="4">
    <source>
        <dbReference type="ARBA" id="ARBA00022741"/>
    </source>
</evidence>
<keyword evidence="9" id="KW-0413">Isomerase</keyword>
<keyword evidence="6 12" id="KW-0347">Helicase</keyword>
<accession>A0AAT9GWQ7</accession>
<dbReference type="SUPFAM" id="SSF52540">
    <property type="entry name" value="P-loop containing nucleoside triphosphate hydrolases"/>
    <property type="match status" value="1"/>
</dbReference>
<evidence type="ECO:0000256" key="9">
    <source>
        <dbReference type="ARBA" id="ARBA00023235"/>
    </source>
</evidence>
<comment type="function">
    <text evidence="12">The main replicative DNA helicase, it participates in initiation and elongation during chromosome replication. Travels ahead of the DNA replisome, separating dsDNA into templates for DNA synthesis. A processive ATP-dependent 5'-3' DNA helicase it has DNA-dependent ATPase activity.</text>
</comment>
<dbReference type="InterPro" id="IPR007692">
    <property type="entry name" value="DNA_helicase_DnaB"/>
</dbReference>
<name>A0AAT9GWQ7_9FLAO</name>
<gene>
    <name evidence="14" type="primary">dnaB_1</name>
    <name evidence="14" type="ORF">CFS9_03200</name>
</gene>
<dbReference type="GO" id="GO:0005829">
    <property type="term" value="C:cytosol"/>
    <property type="evidence" value="ECO:0007669"/>
    <property type="project" value="TreeGrafter"/>
</dbReference>
<dbReference type="Gene3D" id="1.10.860.10">
    <property type="entry name" value="DNAb Helicase, Chain A"/>
    <property type="match status" value="1"/>
</dbReference>
<dbReference type="GO" id="GO:0003677">
    <property type="term" value="F:DNA binding"/>
    <property type="evidence" value="ECO:0007669"/>
    <property type="project" value="UniProtKB-UniRule"/>
</dbReference>
<protein>
    <recommendedName>
        <fullName evidence="11 12">Replicative DNA helicase</fullName>
        <ecNumber evidence="11 12">5.6.2.3</ecNumber>
    </recommendedName>
</protein>
<dbReference type="InterPro" id="IPR036185">
    <property type="entry name" value="DNA_heli_DnaB-like_N_sf"/>
</dbReference>
<dbReference type="PROSITE" id="PS51199">
    <property type="entry name" value="SF4_HELICASE"/>
    <property type="match status" value="1"/>
</dbReference>
<dbReference type="GO" id="GO:1990077">
    <property type="term" value="C:primosome complex"/>
    <property type="evidence" value="ECO:0007669"/>
    <property type="project" value="UniProtKB-UniRule"/>
</dbReference>
<comment type="catalytic activity">
    <reaction evidence="10 12">
        <text>ATP + H2O = ADP + phosphate + H(+)</text>
        <dbReference type="Rhea" id="RHEA:13065"/>
        <dbReference type="ChEBI" id="CHEBI:15377"/>
        <dbReference type="ChEBI" id="CHEBI:15378"/>
        <dbReference type="ChEBI" id="CHEBI:30616"/>
        <dbReference type="ChEBI" id="CHEBI:43474"/>
        <dbReference type="ChEBI" id="CHEBI:456216"/>
        <dbReference type="EC" id="5.6.2.3"/>
    </reaction>
</comment>